<keyword evidence="5" id="KW-0460">Magnesium</keyword>
<keyword evidence="5" id="KW-0479">Metal-binding</keyword>
<dbReference type="Proteomes" id="UP000568050">
    <property type="component" value="Unassembled WGS sequence"/>
</dbReference>
<keyword evidence="7" id="KW-1185">Reference proteome</keyword>
<comment type="caution">
    <text evidence="6">The sequence shown here is derived from an EMBL/GenBank/DDBJ whole genome shotgun (WGS) entry which is preliminary data.</text>
</comment>
<organism evidence="6 7">
    <name type="scientific">Helcobacillus massiliensis</name>
    <dbReference type="NCBI Taxonomy" id="521392"/>
    <lineage>
        <taxon>Bacteria</taxon>
        <taxon>Bacillati</taxon>
        <taxon>Actinomycetota</taxon>
        <taxon>Actinomycetes</taxon>
        <taxon>Micrococcales</taxon>
        <taxon>Dermabacteraceae</taxon>
        <taxon>Helcobacillus</taxon>
    </lineage>
</organism>
<dbReference type="EMBL" id="JACHWP010000001">
    <property type="protein sequence ID" value="MBB3022641.1"/>
    <property type="molecule type" value="Genomic_DNA"/>
</dbReference>
<dbReference type="Gene3D" id="3.40.50.10420">
    <property type="entry name" value="NagB/RpiA/CoA transferase-like"/>
    <property type="match status" value="1"/>
</dbReference>
<keyword evidence="3 4" id="KW-0067">ATP-binding</keyword>
<evidence type="ECO:0000256" key="3">
    <source>
        <dbReference type="ARBA" id="ARBA00022840"/>
    </source>
</evidence>
<dbReference type="GO" id="GO:0009396">
    <property type="term" value="P:folic acid-containing compound biosynthetic process"/>
    <property type="evidence" value="ECO:0007669"/>
    <property type="project" value="TreeGrafter"/>
</dbReference>
<accession>A0A839QXD8</accession>
<keyword evidence="6" id="KW-0436">Ligase</keyword>
<dbReference type="InterPro" id="IPR002698">
    <property type="entry name" value="FTHF_cligase"/>
</dbReference>
<dbReference type="RefSeq" id="WP_183374854.1">
    <property type="nucleotide sequence ID" value="NZ_CBCSFZ010000019.1"/>
</dbReference>
<dbReference type="InterPro" id="IPR037171">
    <property type="entry name" value="NagB/RpiA_transferase-like"/>
</dbReference>
<keyword evidence="2 4" id="KW-0547">Nucleotide-binding</keyword>
<dbReference type="SUPFAM" id="SSF100950">
    <property type="entry name" value="NagB/RpiA/CoA transferase-like"/>
    <property type="match status" value="1"/>
</dbReference>
<dbReference type="NCBIfam" id="TIGR02727">
    <property type="entry name" value="MTHFS_bact"/>
    <property type="match status" value="1"/>
</dbReference>
<name>A0A839QXD8_9MICO</name>
<comment type="catalytic activity">
    <reaction evidence="5">
        <text>(6S)-5-formyl-5,6,7,8-tetrahydrofolate + ATP = (6R)-5,10-methenyltetrahydrofolate + ADP + phosphate</text>
        <dbReference type="Rhea" id="RHEA:10488"/>
        <dbReference type="ChEBI" id="CHEBI:30616"/>
        <dbReference type="ChEBI" id="CHEBI:43474"/>
        <dbReference type="ChEBI" id="CHEBI:57455"/>
        <dbReference type="ChEBI" id="CHEBI:57457"/>
        <dbReference type="ChEBI" id="CHEBI:456216"/>
        <dbReference type="EC" id="6.3.3.2"/>
    </reaction>
</comment>
<dbReference type="EC" id="6.3.3.2" evidence="5"/>
<dbReference type="PANTHER" id="PTHR23407:SF1">
    <property type="entry name" value="5-FORMYLTETRAHYDROFOLATE CYCLO-LIGASE"/>
    <property type="match status" value="1"/>
</dbReference>
<feature type="binding site" evidence="4">
    <location>
        <begin position="11"/>
        <end position="15"/>
    </location>
    <ligand>
        <name>ATP</name>
        <dbReference type="ChEBI" id="CHEBI:30616"/>
    </ligand>
</feature>
<dbReference type="Pfam" id="PF01812">
    <property type="entry name" value="5-FTHF_cyc-lig"/>
    <property type="match status" value="1"/>
</dbReference>
<dbReference type="GO" id="GO:0046872">
    <property type="term" value="F:metal ion binding"/>
    <property type="evidence" value="ECO:0007669"/>
    <property type="project" value="UniProtKB-KW"/>
</dbReference>
<dbReference type="PANTHER" id="PTHR23407">
    <property type="entry name" value="ATPASE INHIBITOR/5-FORMYLTETRAHYDROFOLATE CYCLO-LIGASE"/>
    <property type="match status" value="1"/>
</dbReference>
<evidence type="ECO:0000256" key="4">
    <source>
        <dbReference type="PIRSR" id="PIRSR006806-1"/>
    </source>
</evidence>
<reference evidence="6 7" key="1">
    <citation type="submission" date="2020-08" db="EMBL/GenBank/DDBJ databases">
        <title>Sequencing the genomes of 1000 actinobacteria strains.</title>
        <authorList>
            <person name="Klenk H.-P."/>
        </authorList>
    </citation>
    <scope>NUCLEOTIDE SEQUENCE [LARGE SCALE GENOMIC DNA]</scope>
    <source>
        <strain evidence="6 7">DSM 23040</strain>
    </source>
</reference>
<evidence type="ECO:0000256" key="2">
    <source>
        <dbReference type="ARBA" id="ARBA00022741"/>
    </source>
</evidence>
<dbReference type="PIRSF" id="PIRSF006806">
    <property type="entry name" value="FTHF_cligase"/>
    <property type="match status" value="1"/>
</dbReference>
<dbReference type="GO" id="GO:0030272">
    <property type="term" value="F:5-formyltetrahydrofolate cyclo-ligase activity"/>
    <property type="evidence" value="ECO:0007669"/>
    <property type="project" value="UniProtKB-EC"/>
</dbReference>
<sequence length="212" mass="22754">MSNIDDLTARKKALRKEILAARRSAYSTPEGAQRHRDESEALVAHLEGFIDSHLGDLERPLVVAGYSALPTEANPMALLRTLATGGSTVLLPVYHGDVLTWREWDGVSELEASEGAKFGTEPTGEDHGVEGLATADLIITPAVAVDRSGTRIGHGKGYYDRALQHRSTESFVVTAVNPSELLPAGTLPRDEHDYPIRFAATADGIAVLTDDA</sequence>
<gene>
    <name evidence="6" type="ORF">FHX50_000889</name>
</gene>
<dbReference type="AlphaFoldDB" id="A0A839QXD8"/>
<comment type="cofactor">
    <cofactor evidence="5">
        <name>Mg(2+)</name>
        <dbReference type="ChEBI" id="CHEBI:18420"/>
    </cofactor>
</comment>
<evidence type="ECO:0000313" key="6">
    <source>
        <dbReference type="EMBL" id="MBB3022641.1"/>
    </source>
</evidence>
<evidence type="ECO:0000256" key="5">
    <source>
        <dbReference type="RuleBase" id="RU361279"/>
    </source>
</evidence>
<dbReference type="GO" id="GO:0005524">
    <property type="term" value="F:ATP binding"/>
    <property type="evidence" value="ECO:0007669"/>
    <property type="project" value="UniProtKB-KW"/>
</dbReference>
<evidence type="ECO:0000256" key="1">
    <source>
        <dbReference type="ARBA" id="ARBA00010638"/>
    </source>
</evidence>
<evidence type="ECO:0000313" key="7">
    <source>
        <dbReference type="Proteomes" id="UP000568050"/>
    </source>
</evidence>
<feature type="binding site" evidence="4">
    <location>
        <position position="72"/>
    </location>
    <ligand>
        <name>substrate</name>
    </ligand>
</feature>
<protein>
    <recommendedName>
        <fullName evidence="5">5-formyltetrahydrofolate cyclo-ligase</fullName>
        <ecNumber evidence="5">6.3.3.2</ecNumber>
    </recommendedName>
</protein>
<comment type="similarity">
    <text evidence="1 5">Belongs to the 5-formyltetrahydrofolate cyclo-ligase family.</text>
</comment>
<dbReference type="InterPro" id="IPR024185">
    <property type="entry name" value="FTHF_cligase-like_sf"/>
</dbReference>
<dbReference type="GO" id="GO:0035999">
    <property type="term" value="P:tetrahydrofolate interconversion"/>
    <property type="evidence" value="ECO:0007669"/>
    <property type="project" value="TreeGrafter"/>
</dbReference>
<feature type="binding site" evidence="4">
    <location>
        <begin position="151"/>
        <end position="159"/>
    </location>
    <ligand>
        <name>ATP</name>
        <dbReference type="ChEBI" id="CHEBI:30616"/>
    </ligand>
</feature>
<proteinExistence type="inferred from homology"/>